<dbReference type="InterPro" id="IPR019193">
    <property type="entry name" value="UBQ-conj_enz_E2-bd_prot"/>
</dbReference>
<dbReference type="GO" id="GO:0000209">
    <property type="term" value="P:protein polyubiquitination"/>
    <property type="evidence" value="ECO:0007669"/>
    <property type="project" value="TreeGrafter"/>
</dbReference>
<dbReference type="GO" id="GO:0000151">
    <property type="term" value="C:ubiquitin ligase complex"/>
    <property type="evidence" value="ECO:0007669"/>
    <property type="project" value="TreeGrafter"/>
</dbReference>
<gene>
    <name evidence="1" type="ORF">Din_026067</name>
</gene>
<name>A0A5B7ALF7_DAVIN</name>
<dbReference type="PANTHER" id="PTHR31531:SF2">
    <property type="entry name" value="E3 UBIQUITIN-PROTEIN LIGASE E3D"/>
    <property type="match status" value="1"/>
</dbReference>
<dbReference type="GO" id="GO:0051865">
    <property type="term" value="P:protein autoubiquitination"/>
    <property type="evidence" value="ECO:0007669"/>
    <property type="project" value="TreeGrafter"/>
</dbReference>
<dbReference type="AlphaFoldDB" id="A0A5B7ALF7"/>
<dbReference type="GO" id="GO:0061630">
    <property type="term" value="F:ubiquitin protein ligase activity"/>
    <property type="evidence" value="ECO:0007669"/>
    <property type="project" value="TreeGrafter"/>
</dbReference>
<sequence length="572" mass="63901">MSSTLRTSKNPRKWRFTWEAQSHIPTLRLFIFNLNAKPSTQCKNLKIILVLEQSLLVASWFEEEVEVSLRVPIPRVLIDVESPVNFRALDDHVEVKLVLLLPVDHPILTNFEDESHPENVFSDDLLPLSVDSEIKSLSSAGGVHFYCSNCSTKLTRSLRFFVDMPSVNWREVADNWFGACCCSFGGISEKLVTRYANSYTCAAGMCLLNTTSVVLSKDDLVGCKLPDCNGSPKKYESEADFAGGNCLTKAMVDNGRVSCCENQIDGIHSSNVKLRCICPRKDSLPAHLECEASEKVINANSLSCMFPALEIFEGMASAPGCCADIRSHVVNHNEDCSLDTSETSLKEQNLTTIELLENQKSFLNGFLGNVFMARSSNVSKDVQWIEFSCHQCSSLLGAYPCGNDHAPLDGGVRLFKCHISTCLPVGGFNDLFRKYTLERMFTNQLLDSAKDELSFRTVVRDLETRCPMLQIVTLNPNSWCCTGYCVDTYITTEPIAKIDLYPVIKVLFSDCRSSTESQLRLIEEWVTKNQADEVYMLAHQVKELIESLESSKVILPPSYTSLQGLSLSSIRR</sequence>
<evidence type="ECO:0000313" key="1">
    <source>
        <dbReference type="EMBL" id="MPA56626.1"/>
    </source>
</evidence>
<accession>A0A5B7ALF7</accession>
<dbReference type="GO" id="GO:0005634">
    <property type="term" value="C:nucleus"/>
    <property type="evidence" value="ECO:0007669"/>
    <property type="project" value="TreeGrafter"/>
</dbReference>
<protein>
    <submittedName>
        <fullName evidence="1">Uncharacterized protein</fullName>
    </submittedName>
</protein>
<organism evidence="1">
    <name type="scientific">Davidia involucrata</name>
    <name type="common">Dove tree</name>
    <dbReference type="NCBI Taxonomy" id="16924"/>
    <lineage>
        <taxon>Eukaryota</taxon>
        <taxon>Viridiplantae</taxon>
        <taxon>Streptophyta</taxon>
        <taxon>Embryophyta</taxon>
        <taxon>Tracheophyta</taxon>
        <taxon>Spermatophyta</taxon>
        <taxon>Magnoliopsida</taxon>
        <taxon>eudicotyledons</taxon>
        <taxon>Gunneridae</taxon>
        <taxon>Pentapetalae</taxon>
        <taxon>asterids</taxon>
        <taxon>Cornales</taxon>
        <taxon>Nyssaceae</taxon>
        <taxon>Davidia</taxon>
    </lineage>
</organism>
<dbReference type="EMBL" id="GHES01026067">
    <property type="protein sequence ID" value="MPA56626.1"/>
    <property type="molecule type" value="Transcribed_RNA"/>
</dbReference>
<proteinExistence type="predicted"/>
<dbReference type="Pfam" id="PF09814">
    <property type="entry name" value="HECT_2"/>
    <property type="match status" value="2"/>
</dbReference>
<dbReference type="PANTHER" id="PTHR31531">
    <property type="entry name" value="E3 UBIQUITIN-PROTEIN LIGASE E3D FAMILY MEMBER"/>
    <property type="match status" value="1"/>
</dbReference>
<dbReference type="GO" id="GO:0005829">
    <property type="term" value="C:cytosol"/>
    <property type="evidence" value="ECO:0007669"/>
    <property type="project" value="TreeGrafter"/>
</dbReference>
<reference evidence="1" key="1">
    <citation type="submission" date="2019-08" db="EMBL/GenBank/DDBJ databases">
        <title>Reference gene set and small RNA set construction with multiple tissues from Davidia involucrata Baill.</title>
        <authorList>
            <person name="Yang H."/>
            <person name="Zhou C."/>
            <person name="Li G."/>
            <person name="Wang J."/>
            <person name="Gao P."/>
            <person name="Wang M."/>
            <person name="Wang R."/>
            <person name="Zhao Y."/>
        </authorList>
    </citation>
    <scope>NUCLEOTIDE SEQUENCE</scope>
    <source>
        <tissue evidence="1">Mixed with DoveR01_LX</tissue>
    </source>
</reference>
<dbReference type="GO" id="GO:0031624">
    <property type="term" value="F:ubiquitin conjugating enzyme binding"/>
    <property type="evidence" value="ECO:0007669"/>
    <property type="project" value="TreeGrafter"/>
</dbReference>
<dbReference type="GO" id="GO:0043161">
    <property type="term" value="P:proteasome-mediated ubiquitin-dependent protein catabolic process"/>
    <property type="evidence" value="ECO:0007669"/>
    <property type="project" value="TreeGrafter"/>
</dbReference>
<dbReference type="GO" id="GO:0006513">
    <property type="term" value="P:protein monoubiquitination"/>
    <property type="evidence" value="ECO:0007669"/>
    <property type="project" value="TreeGrafter"/>
</dbReference>
<dbReference type="GO" id="GO:0030332">
    <property type="term" value="F:cyclin binding"/>
    <property type="evidence" value="ECO:0007669"/>
    <property type="project" value="TreeGrafter"/>
</dbReference>